<dbReference type="GO" id="GO:0046872">
    <property type="term" value="F:metal ion binding"/>
    <property type="evidence" value="ECO:0007669"/>
    <property type="project" value="InterPro"/>
</dbReference>
<accession>A0A1Y5F828</accession>
<comment type="caution">
    <text evidence="3">The sequence shown here is derived from an EMBL/GenBank/DDBJ whole genome shotgun (WGS) entry which is preliminary data.</text>
</comment>
<dbReference type="AlphaFoldDB" id="A0A1Y5F828"/>
<gene>
    <name evidence="3" type="ORF">A9Q84_11920</name>
</gene>
<dbReference type="Pfam" id="PF00675">
    <property type="entry name" value="Peptidase_M16"/>
    <property type="match status" value="1"/>
</dbReference>
<feature type="domain" description="Peptidase M16 N-terminal" evidence="1">
    <location>
        <begin position="54"/>
        <end position="182"/>
    </location>
</feature>
<evidence type="ECO:0000259" key="2">
    <source>
        <dbReference type="Pfam" id="PF05193"/>
    </source>
</evidence>
<dbReference type="InterPro" id="IPR050361">
    <property type="entry name" value="MPP/UQCRC_Complex"/>
</dbReference>
<evidence type="ECO:0000313" key="4">
    <source>
        <dbReference type="Proteomes" id="UP000196531"/>
    </source>
</evidence>
<dbReference type="EMBL" id="MAAO01000006">
    <property type="protein sequence ID" value="OUR97033.1"/>
    <property type="molecule type" value="Genomic_DNA"/>
</dbReference>
<dbReference type="Gene3D" id="3.30.830.10">
    <property type="entry name" value="Metalloenzyme, LuxS/M16 peptidase-like"/>
    <property type="match status" value="2"/>
</dbReference>
<feature type="domain" description="Peptidase M16 C-terminal" evidence="2">
    <location>
        <begin position="247"/>
        <end position="371"/>
    </location>
</feature>
<dbReference type="PANTHER" id="PTHR11851">
    <property type="entry name" value="METALLOPROTEASE"/>
    <property type="match status" value="1"/>
</dbReference>
<sequence length="459" mass="52571">MNFKSVKLFSLALIIGLQTNVFGFGKDRIKKFDWNGIEVTYLEDNRFPIYQAMIHFSDGSLSDHPKRRGETSMMFDLIDSGTRRYSQKDISDNLEFFGTSWGAYVTHESTVFEVSGLAKDLTPTMKKICHLFKDATFTKKEMNKYKRLFRNSARSAVNNHSLVASKAFREISLGNTPYSYPVAGKVKDIKKIHTKDLKRKLRYFNENVKKKIYLTGPSSILSLKNIITKDCLWKGSSDNYARILTYKPKKVLKKPEIFIVTVPKANQAQIRFGRFLNQGEYENQELNSLSSEFLGGGFTSKLMREIRVKRGLSYTVSAYAGGQRQYGRSVISTFTKMKTVEELLDVVKNVLNEVKDKGVDESEIKRAKGALSGSFPFRFEKGSAYLQQLMHLDDINKSYDTLYKFPKIVNAFSNKDVQANISSLFNWNNQTIVIVGPKSLAKRLKKYGKVKVKSYKQFF</sequence>
<reference evidence="4" key="1">
    <citation type="journal article" date="2017" name="Proc. Natl. Acad. Sci. U.S.A.">
        <title>Simulation of Deepwater Horizon oil plume reveals substrate specialization within a complex community of hydrocarbon-degraders.</title>
        <authorList>
            <person name="Hu P."/>
            <person name="Dubinsky E.A."/>
            <person name="Probst A.J."/>
            <person name="Wang J."/>
            <person name="Sieber C.M.K."/>
            <person name="Tom L.M."/>
            <person name="Gardinali P."/>
            <person name="Banfield J.F."/>
            <person name="Atlas R.M."/>
            <person name="Andersen G.L."/>
        </authorList>
    </citation>
    <scope>NUCLEOTIDE SEQUENCE [LARGE SCALE GENOMIC DNA]</scope>
</reference>
<dbReference type="Proteomes" id="UP000196531">
    <property type="component" value="Unassembled WGS sequence"/>
</dbReference>
<dbReference type="SUPFAM" id="SSF63411">
    <property type="entry name" value="LuxS/MPP-like metallohydrolase"/>
    <property type="match status" value="2"/>
</dbReference>
<evidence type="ECO:0008006" key="5">
    <source>
        <dbReference type="Google" id="ProtNLM"/>
    </source>
</evidence>
<protein>
    <recommendedName>
        <fullName evidence="5">Peptidase M16 C-terminal domain-containing protein</fullName>
    </recommendedName>
</protein>
<dbReference type="InterPro" id="IPR011249">
    <property type="entry name" value="Metalloenz_LuxS/M16"/>
</dbReference>
<dbReference type="PANTHER" id="PTHR11851:SF225">
    <property type="entry name" value="NON-PEPTIDASE HOMOLOG YMXG"/>
    <property type="match status" value="1"/>
</dbReference>
<dbReference type="InterPro" id="IPR011765">
    <property type="entry name" value="Pept_M16_N"/>
</dbReference>
<dbReference type="Pfam" id="PF05193">
    <property type="entry name" value="Peptidase_M16_C"/>
    <property type="match status" value="1"/>
</dbReference>
<evidence type="ECO:0000313" key="3">
    <source>
        <dbReference type="EMBL" id="OUR97033.1"/>
    </source>
</evidence>
<organism evidence="3 4">
    <name type="scientific">Halobacteriovorax marinus</name>
    <dbReference type="NCBI Taxonomy" id="97084"/>
    <lineage>
        <taxon>Bacteria</taxon>
        <taxon>Pseudomonadati</taxon>
        <taxon>Bdellovibrionota</taxon>
        <taxon>Bacteriovoracia</taxon>
        <taxon>Bacteriovoracales</taxon>
        <taxon>Halobacteriovoraceae</taxon>
        <taxon>Halobacteriovorax</taxon>
    </lineage>
</organism>
<dbReference type="InterPro" id="IPR007863">
    <property type="entry name" value="Peptidase_M16_C"/>
</dbReference>
<evidence type="ECO:0000259" key="1">
    <source>
        <dbReference type="Pfam" id="PF00675"/>
    </source>
</evidence>
<proteinExistence type="predicted"/>
<name>A0A1Y5F828_9BACT</name>